<accession>A0A6M0CTY5</accession>
<sequence length="210" mass="23202">MREKPIPRLAPRDRVLEAAQALFFNEGISRVTVDAIAATAQTTKMTVYRHFESKDALVLEWLQRMIEDYDALWAQLCAQHAGQPALQILGFAEFLVEEPVLSSHRGCAFTNALAELPVRDSPARTLIEAHKRRQAAHLQQLCLEAGLAAPEQAAFELTLLLEGVQIVAQNKGFDEVGPRLLTLVRTRLGAGLSLSRGRPGARAPRRHGHC</sequence>
<protein>
    <submittedName>
        <fullName evidence="6">TetR/AcrR family transcriptional regulator</fullName>
    </submittedName>
</protein>
<organism evidence="6 7">
    <name type="scientific">Pseudomonas brassicae</name>
    <dbReference type="NCBI Taxonomy" id="2708063"/>
    <lineage>
        <taxon>Bacteria</taxon>
        <taxon>Pseudomonadati</taxon>
        <taxon>Pseudomonadota</taxon>
        <taxon>Gammaproteobacteria</taxon>
        <taxon>Pseudomonadales</taxon>
        <taxon>Pseudomonadaceae</taxon>
        <taxon>Pseudomonas</taxon>
    </lineage>
</organism>
<evidence type="ECO:0000256" key="2">
    <source>
        <dbReference type="ARBA" id="ARBA00023125"/>
    </source>
</evidence>
<dbReference type="SUPFAM" id="SSF48498">
    <property type="entry name" value="Tetracyclin repressor-like, C-terminal domain"/>
    <property type="match status" value="1"/>
</dbReference>
<keyword evidence="3" id="KW-0804">Transcription</keyword>
<proteinExistence type="predicted"/>
<gene>
    <name evidence="6" type="ORF">G3435_15010</name>
</gene>
<dbReference type="Pfam" id="PF00440">
    <property type="entry name" value="TetR_N"/>
    <property type="match status" value="1"/>
</dbReference>
<dbReference type="PROSITE" id="PS50977">
    <property type="entry name" value="HTH_TETR_2"/>
    <property type="match status" value="1"/>
</dbReference>
<dbReference type="InterPro" id="IPR036271">
    <property type="entry name" value="Tet_transcr_reg_TetR-rel_C_sf"/>
</dbReference>
<dbReference type="GO" id="GO:0003677">
    <property type="term" value="F:DNA binding"/>
    <property type="evidence" value="ECO:0007669"/>
    <property type="project" value="UniProtKB-UniRule"/>
</dbReference>
<dbReference type="InterPro" id="IPR009057">
    <property type="entry name" value="Homeodomain-like_sf"/>
</dbReference>
<evidence type="ECO:0000256" key="3">
    <source>
        <dbReference type="ARBA" id="ARBA00023163"/>
    </source>
</evidence>
<keyword evidence="1" id="KW-0805">Transcription regulation</keyword>
<dbReference type="Proteomes" id="UP000480410">
    <property type="component" value="Unassembled WGS sequence"/>
</dbReference>
<feature type="domain" description="HTH tetR-type" evidence="5">
    <location>
        <begin position="9"/>
        <end position="69"/>
    </location>
</feature>
<dbReference type="SUPFAM" id="SSF46689">
    <property type="entry name" value="Homeodomain-like"/>
    <property type="match status" value="1"/>
</dbReference>
<dbReference type="PRINTS" id="PR00455">
    <property type="entry name" value="HTHTETR"/>
</dbReference>
<reference evidence="6 7" key="1">
    <citation type="submission" date="2020-02" db="EMBL/GenBank/DDBJ databases">
        <title>Broccoli isolated Pseudomonas sp.</title>
        <authorList>
            <person name="Fujikawa T."/>
            <person name="Sawada H."/>
        </authorList>
    </citation>
    <scope>NUCLEOTIDE SEQUENCE [LARGE SCALE GENOMIC DNA]</scope>
    <source>
        <strain evidence="6 7">MAFF212428</strain>
    </source>
</reference>
<keyword evidence="2 4" id="KW-0238">DNA-binding</keyword>
<evidence type="ECO:0000259" key="5">
    <source>
        <dbReference type="PROSITE" id="PS50977"/>
    </source>
</evidence>
<evidence type="ECO:0000256" key="4">
    <source>
        <dbReference type="PROSITE-ProRule" id="PRU00335"/>
    </source>
</evidence>
<dbReference type="AlphaFoldDB" id="A0A6M0CTY5"/>
<comment type="caution">
    <text evidence="6">The sequence shown here is derived from an EMBL/GenBank/DDBJ whole genome shotgun (WGS) entry which is preliminary data.</text>
</comment>
<name>A0A6M0CTY5_9PSED</name>
<dbReference type="PANTHER" id="PTHR47506:SF1">
    <property type="entry name" value="HTH-TYPE TRANSCRIPTIONAL REGULATOR YJDC"/>
    <property type="match status" value="1"/>
</dbReference>
<dbReference type="PANTHER" id="PTHR47506">
    <property type="entry name" value="TRANSCRIPTIONAL REGULATORY PROTEIN"/>
    <property type="match status" value="1"/>
</dbReference>
<evidence type="ECO:0000313" key="7">
    <source>
        <dbReference type="Proteomes" id="UP000480410"/>
    </source>
</evidence>
<evidence type="ECO:0000256" key="1">
    <source>
        <dbReference type="ARBA" id="ARBA00023015"/>
    </source>
</evidence>
<dbReference type="InterPro" id="IPR001647">
    <property type="entry name" value="HTH_TetR"/>
</dbReference>
<dbReference type="EMBL" id="JAAHBV010000321">
    <property type="protein sequence ID" value="NER60931.1"/>
    <property type="molecule type" value="Genomic_DNA"/>
</dbReference>
<dbReference type="Gene3D" id="1.10.357.10">
    <property type="entry name" value="Tetracycline Repressor, domain 2"/>
    <property type="match status" value="1"/>
</dbReference>
<feature type="DNA-binding region" description="H-T-H motif" evidence="4">
    <location>
        <begin position="32"/>
        <end position="51"/>
    </location>
</feature>
<evidence type="ECO:0000313" key="6">
    <source>
        <dbReference type="EMBL" id="NER60931.1"/>
    </source>
</evidence>